<keyword evidence="3 8" id="KW-0378">Hydrolase</keyword>
<reference evidence="12" key="1">
    <citation type="submission" date="2017-04" db="EMBL/GenBank/DDBJ databases">
        <title>Function of individual gut microbiota members based on whole genome sequencing of pure cultures obtained from chicken caecum.</title>
        <authorList>
            <person name="Medvecky M."/>
            <person name="Cejkova D."/>
            <person name="Polansky O."/>
            <person name="Karasova D."/>
            <person name="Kubasova T."/>
            <person name="Cizek A."/>
            <person name="Rychlik I."/>
        </authorList>
    </citation>
    <scope>NUCLEOTIDE SEQUENCE [LARGE SCALE GENOMIC DNA]</scope>
    <source>
        <strain evidence="12">An180</strain>
    </source>
</reference>
<dbReference type="InterPro" id="IPR036416">
    <property type="entry name" value="Pept_tRNA_hydro_sf"/>
</dbReference>
<evidence type="ECO:0000256" key="8">
    <source>
        <dbReference type="HAMAP-Rule" id="MF_00083"/>
    </source>
</evidence>
<dbReference type="NCBIfam" id="TIGR00447">
    <property type="entry name" value="pth"/>
    <property type="match status" value="1"/>
</dbReference>
<dbReference type="GO" id="GO:0005737">
    <property type="term" value="C:cytoplasm"/>
    <property type="evidence" value="ECO:0007669"/>
    <property type="project" value="UniProtKB-SubCell"/>
</dbReference>
<keyword evidence="8" id="KW-0963">Cytoplasm</keyword>
<dbReference type="CDD" id="cd00462">
    <property type="entry name" value="PTH"/>
    <property type="match status" value="1"/>
</dbReference>
<gene>
    <name evidence="8" type="primary">pth</name>
    <name evidence="11" type="ORF">B5F17_03310</name>
</gene>
<evidence type="ECO:0000256" key="5">
    <source>
        <dbReference type="ARBA" id="ARBA00038063"/>
    </source>
</evidence>
<organism evidence="11 12">
    <name type="scientific">Butyricicoccus pullicaecorum</name>
    <dbReference type="NCBI Taxonomy" id="501571"/>
    <lineage>
        <taxon>Bacteria</taxon>
        <taxon>Bacillati</taxon>
        <taxon>Bacillota</taxon>
        <taxon>Clostridia</taxon>
        <taxon>Eubacteriales</taxon>
        <taxon>Butyricicoccaceae</taxon>
        <taxon>Butyricicoccus</taxon>
    </lineage>
</organism>
<dbReference type="EMBL" id="NFKK01000003">
    <property type="protein sequence ID" value="OUP53627.1"/>
    <property type="molecule type" value="Genomic_DNA"/>
</dbReference>
<evidence type="ECO:0000256" key="3">
    <source>
        <dbReference type="ARBA" id="ARBA00022801"/>
    </source>
</evidence>
<name>A0A1Y4LA81_9FIRM</name>
<evidence type="ECO:0000256" key="9">
    <source>
        <dbReference type="RuleBase" id="RU000673"/>
    </source>
</evidence>
<dbReference type="Pfam" id="PF01195">
    <property type="entry name" value="Pept_tRNA_hydro"/>
    <property type="match status" value="1"/>
</dbReference>
<keyword evidence="4 8" id="KW-0694">RNA-binding</keyword>
<dbReference type="GO" id="GO:0000049">
    <property type="term" value="F:tRNA binding"/>
    <property type="evidence" value="ECO:0007669"/>
    <property type="project" value="UniProtKB-UniRule"/>
</dbReference>
<feature type="site" description="Stabilizes the basic form of H active site to accept a proton" evidence="8">
    <location>
        <position position="115"/>
    </location>
</feature>
<comment type="catalytic activity">
    <reaction evidence="6 8 9">
        <text>an N-acyl-L-alpha-aminoacyl-tRNA + H2O = an N-acyl-L-amino acid + a tRNA + H(+)</text>
        <dbReference type="Rhea" id="RHEA:54448"/>
        <dbReference type="Rhea" id="RHEA-COMP:10123"/>
        <dbReference type="Rhea" id="RHEA-COMP:13883"/>
        <dbReference type="ChEBI" id="CHEBI:15377"/>
        <dbReference type="ChEBI" id="CHEBI:15378"/>
        <dbReference type="ChEBI" id="CHEBI:59874"/>
        <dbReference type="ChEBI" id="CHEBI:78442"/>
        <dbReference type="ChEBI" id="CHEBI:138191"/>
        <dbReference type="EC" id="3.1.1.29"/>
    </reaction>
</comment>
<comment type="subcellular location">
    <subcellularLocation>
        <location evidence="8">Cytoplasm</location>
    </subcellularLocation>
</comment>
<feature type="binding site" evidence="8">
    <location>
        <position position="88"/>
    </location>
    <ligand>
        <name>tRNA</name>
        <dbReference type="ChEBI" id="CHEBI:17843"/>
    </ligand>
</feature>
<sequence length="212" mass="23480">MSIFDIFAKLEQERKQQDSSAGPIEWLVVGLGNPGSKYENTRHNAGFRALDSYCQKTGQRIDRMKFKALVGEGTFGGKRVLFMKPQTFMNLSGEAVRDAADFYKIPPERIVVLFDDISLDVGRLRVRAKGSAGGQNGVKNIIYQLSSDQFPRVKIGIGAKPHPDYDLADWVLSKFQGEDETKIQEAAQHAMEAAEEIVRNGPAAAAQKFNGK</sequence>
<feature type="binding site" evidence="8">
    <location>
        <position position="136"/>
    </location>
    <ligand>
        <name>tRNA</name>
        <dbReference type="ChEBI" id="CHEBI:17843"/>
    </ligand>
</feature>
<accession>A0A1Y4LA81</accession>
<keyword evidence="2 8" id="KW-0820">tRNA-binding</keyword>
<dbReference type="Gene3D" id="3.40.50.1470">
    <property type="entry name" value="Peptidyl-tRNA hydrolase"/>
    <property type="match status" value="1"/>
</dbReference>
<evidence type="ECO:0000256" key="1">
    <source>
        <dbReference type="ARBA" id="ARBA00013260"/>
    </source>
</evidence>
<dbReference type="GO" id="GO:0006515">
    <property type="term" value="P:protein quality control for misfolded or incompletely synthesized proteins"/>
    <property type="evidence" value="ECO:0007669"/>
    <property type="project" value="UniProtKB-UniRule"/>
</dbReference>
<evidence type="ECO:0000256" key="4">
    <source>
        <dbReference type="ARBA" id="ARBA00022884"/>
    </source>
</evidence>
<dbReference type="InterPro" id="IPR018171">
    <property type="entry name" value="Pept_tRNA_hydro_CS"/>
</dbReference>
<dbReference type="FunFam" id="3.40.50.1470:FF:000001">
    <property type="entry name" value="Peptidyl-tRNA hydrolase"/>
    <property type="match status" value="1"/>
</dbReference>
<comment type="caution">
    <text evidence="11">The sequence shown here is derived from an EMBL/GenBank/DDBJ whole genome shotgun (WGS) entry which is preliminary data.</text>
</comment>
<evidence type="ECO:0000256" key="6">
    <source>
        <dbReference type="ARBA" id="ARBA00048707"/>
    </source>
</evidence>
<evidence type="ECO:0000313" key="11">
    <source>
        <dbReference type="EMBL" id="OUP53627.1"/>
    </source>
</evidence>
<feature type="binding site" evidence="8">
    <location>
        <position position="38"/>
    </location>
    <ligand>
        <name>tRNA</name>
        <dbReference type="ChEBI" id="CHEBI:17843"/>
    </ligand>
</feature>
<dbReference type="RefSeq" id="WP_087370780.1">
    <property type="nucleotide sequence ID" value="NZ_JBGKLX010000002.1"/>
</dbReference>
<comment type="function">
    <text evidence="8">Hydrolyzes ribosome-free peptidyl-tRNAs (with 1 or more amino acids incorporated), which drop off the ribosome during protein synthesis, or as a result of ribosome stalling.</text>
</comment>
<feature type="active site" description="Proton acceptor" evidence="8">
    <location>
        <position position="43"/>
    </location>
</feature>
<comment type="function">
    <text evidence="8">Catalyzes the release of premature peptidyl moieties from peptidyl-tRNA molecules trapped in stalled 50S ribosomal subunits, and thus maintains levels of free tRNAs and 50S ribosomes.</text>
</comment>
<evidence type="ECO:0000256" key="2">
    <source>
        <dbReference type="ARBA" id="ARBA00022555"/>
    </source>
</evidence>
<dbReference type="SUPFAM" id="SSF53178">
    <property type="entry name" value="Peptidyl-tRNA hydrolase-like"/>
    <property type="match status" value="1"/>
</dbReference>
<dbReference type="InterPro" id="IPR001328">
    <property type="entry name" value="Pept_tRNA_hydro"/>
</dbReference>
<feature type="binding site" evidence="8">
    <location>
        <position position="90"/>
    </location>
    <ligand>
        <name>tRNA</name>
        <dbReference type="ChEBI" id="CHEBI:17843"/>
    </ligand>
</feature>
<protein>
    <recommendedName>
        <fullName evidence="7 8">Peptidyl-tRNA hydrolase</fullName>
        <shortName evidence="8">Pth</shortName>
        <ecNumber evidence="1 8">3.1.1.29</ecNumber>
    </recommendedName>
</protein>
<proteinExistence type="inferred from homology"/>
<dbReference type="Proteomes" id="UP000195897">
    <property type="component" value="Unassembled WGS sequence"/>
</dbReference>
<dbReference type="PANTHER" id="PTHR17224">
    <property type="entry name" value="PEPTIDYL-TRNA HYDROLASE"/>
    <property type="match status" value="1"/>
</dbReference>
<dbReference type="GO" id="GO:0004045">
    <property type="term" value="F:peptidyl-tRNA hydrolase activity"/>
    <property type="evidence" value="ECO:0007669"/>
    <property type="project" value="UniProtKB-UniRule"/>
</dbReference>
<evidence type="ECO:0000313" key="12">
    <source>
        <dbReference type="Proteomes" id="UP000195897"/>
    </source>
</evidence>
<comment type="similarity">
    <text evidence="5 8 10">Belongs to the PTH family.</text>
</comment>
<evidence type="ECO:0000256" key="7">
    <source>
        <dbReference type="ARBA" id="ARBA00050038"/>
    </source>
</evidence>
<dbReference type="EC" id="3.1.1.29" evidence="1 8"/>
<dbReference type="HAMAP" id="MF_00083">
    <property type="entry name" value="Pept_tRNA_hydro_bact"/>
    <property type="match status" value="1"/>
</dbReference>
<feature type="site" description="Discriminates between blocked and unblocked aminoacyl-tRNA" evidence="8">
    <location>
        <position position="33"/>
    </location>
</feature>
<dbReference type="AlphaFoldDB" id="A0A1Y4LA81"/>
<dbReference type="PROSITE" id="PS01195">
    <property type="entry name" value="PEPT_TRNA_HYDROL_1"/>
    <property type="match status" value="1"/>
</dbReference>
<comment type="subunit">
    <text evidence="8">Monomer.</text>
</comment>
<dbReference type="GO" id="GO:0072344">
    <property type="term" value="P:rescue of stalled ribosome"/>
    <property type="evidence" value="ECO:0007669"/>
    <property type="project" value="UniProtKB-UniRule"/>
</dbReference>
<evidence type="ECO:0000256" key="10">
    <source>
        <dbReference type="RuleBase" id="RU004320"/>
    </source>
</evidence>
<dbReference type="PANTHER" id="PTHR17224:SF1">
    <property type="entry name" value="PEPTIDYL-TRNA HYDROLASE"/>
    <property type="match status" value="1"/>
</dbReference>